<proteinExistence type="predicted"/>
<dbReference type="Proteomes" id="UP000054630">
    <property type="component" value="Unassembled WGS sequence"/>
</dbReference>
<name>A0A0V0RJK5_9BILA</name>
<dbReference type="EMBL" id="JYDL01000153">
    <property type="protein sequence ID" value="KRX14678.1"/>
    <property type="molecule type" value="Genomic_DNA"/>
</dbReference>
<sequence length="60" mass="6706">MYKMERVDFAFLSIIVIDYISLARAISIPLPNETMKINSSVVQLLIVCAKVVELAFSLST</sequence>
<evidence type="ECO:0000313" key="2">
    <source>
        <dbReference type="Proteomes" id="UP000054630"/>
    </source>
</evidence>
<comment type="caution">
    <text evidence="1">The sequence shown here is derived from an EMBL/GenBank/DDBJ whole genome shotgun (WGS) entry which is preliminary data.</text>
</comment>
<protein>
    <submittedName>
        <fullName evidence="1">Uncharacterized protein</fullName>
    </submittedName>
</protein>
<gene>
    <name evidence="1" type="ORF">T07_88</name>
</gene>
<evidence type="ECO:0000313" key="1">
    <source>
        <dbReference type="EMBL" id="KRX14678.1"/>
    </source>
</evidence>
<accession>A0A0V0RJK5</accession>
<keyword evidence="2" id="KW-1185">Reference proteome</keyword>
<dbReference type="AlphaFoldDB" id="A0A0V0RJK5"/>
<reference evidence="1 2" key="1">
    <citation type="submission" date="2015-01" db="EMBL/GenBank/DDBJ databases">
        <title>Evolution of Trichinella species and genotypes.</title>
        <authorList>
            <person name="Korhonen P.K."/>
            <person name="Edoardo P."/>
            <person name="Giuseppe L.R."/>
            <person name="Gasser R.B."/>
        </authorList>
    </citation>
    <scope>NUCLEOTIDE SEQUENCE [LARGE SCALE GENOMIC DNA]</scope>
    <source>
        <strain evidence="1">ISS37</strain>
    </source>
</reference>
<organism evidence="1 2">
    <name type="scientific">Trichinella nelsoni</name>
    <dbReference type="NCBI Taxonomy" id="6336"/>
    <lineage>
        <taxon>Eukaryota</taxon>
        <taxon>Metazoa</taxon>
        <taxon>Ecdysozoa</taxon>
        <taxon>Nematoda</taxon>
        <taxon>Enoplea</taxon>
        <taxon>Dorylaimia</taxon>
        <taxon>Trichinellida</taxon>
        <taxon>Trichinellidae</taxon>
        <taxon>Trichinella</taxon>
    </lineage>
</organism>